<protein>
    <submittedName>
        <fullName evidence="1">Uncharacterized protein</fullName>
    </submittedName>
</protein>
<sequence length="65" mass="7240">MRFSFPIGESVAPPYINFTVFSTNLPNNTVSYGPQIAIQEALDGKNVEWMEHVSDEQDLAGRPRG</sequence>
<dbReference type="AlphaFoldDB" id="A0A2N8KH84"/>
<dbReference type="Proteomes" id="UP000235994">
    <property type="component" value="Unassembled WGS sequence"/>
</dbReference>
<name>A0A2N8KH84_9BURK</name>
<organism evidence="1 2">
    <name type="scientific">Achromobacter pulmonis</name>
    <dbReference type="NCBI Taxonomy" id="1389932"/>
    <lineage>
        <taxon>Bacteria</taxon>
        <taxon>Pseudomonadati</taxon>
        <taxon>Pseudomonadota</taxon>
        <taxon>Betaproteobacteria</taxon>
        <taxon>Burkholderiales</taxon>
        <taxon>Alcaligenaceae</taxon>
        <taxon>Achromobacter</taxon>
    </lineage>
</organism>
<reference evidence="1 2" key="1">
    <citation type="submission" date="2018-01" db="EMBL/GenBank/DDBJ databases">
        <title>The draft genome of an aniline degradation strain ANB-1.</title>
        <authorList>
            <person name="Zhang L."/>
            <person name="Jiang J."/>
        </authorList>
    </citation>
    <scope>NUCLEOTIDE SEQUENCE [LARGE SCALE GENOMIC DNA]</scope>
    <source>
        <strain evidence="1 2">ANB-1</strain>
    </source>
</reference>
<keyword evidence="2" id="KW-1185">Reference proteome</keyword>
<dbReference type="EMBL" id="POQS01000004">
    <property type="protein sequence ID" value="PND32811.1"/>
    <property type="molecule type" value="Genomic_DNA"/>
</dbReference>
<comment type="caution">
    <text evidence="1">The sequence shown here is derived from an EMBL/GenBank/DDBJ whole genome shotgun (WGS) entry which is preliminary data.</text>
</comment>
<accession>A0A2N8KH84</accession>
<evidence type="ECO:0000313" key="1">
    <source>
        <dbReference type="EMBL" id="PND32811.1"/>
    </source>
</evidence>
<gene>
    <name evidence="1" type="ORF">C1I89_17480</name>
</gene>
<proteinExistence type="predicted"/>
<evidence type="ECO:0000313" key="2">
    <source>
        <dbReference type="Proteomes" id="UP000235994"/>
    </source>
</evidence>